<dbReference type="SMART" id="SM00382">
    <property type="entry name" value="AAA"/>
    <property type="match status" value="2"/>
</dbReference>
<evidence type="ECO:0000256" key="3">
    <source>
        <dbReference type="ARBA" id="ARBA00022840"/>
    </source>
</evidence>
<evidence type="ECO:0000256" key="2">
    <source>
        <dbReference type="ARBA" id="ARBA00022741"/>
    </source>
</evidence>
<dbReference type="InterPro" id="IPR003593">
    <property type="entry name" value="AAA+_ATPase"/>
</dbReference>
<dbReference type="Pfam" id="PF12848">
    <property type="entry name" value="ABC_tran_Xtn"/>
    <property type="match status" value="1"/>
</dbReference>
<dbReference type="FunFam" id="3.40.50.300:FF:000011">
    <property type="entry name" value="Putative ABC transporter ATP-binding component"/>
    <property type="match status" value="1"/>
</dbReference>
<organism evidence="8 9">
    <name type="scientific">OM182 bacterium MED-G28</name>
    <dbReference type="NCBI Taxonomy" id="1986256"/>
    <lineage>
        <taxon>Bacteria</taxon>
        <taxon>Pseudomonadati</taxon>
        <taxon>Pseudomonadota</taxon>
        <taxon>Gammaproteobacteria</taxon>
        <taxon>OMG group</taxon>
        <taxon>OM182 clade</taxon>
    </lineage>
</organism>
<feature type="domain" description="ABC transporter" evidence="7">
    <location>
        <begin position="310"/>
        <end position="532"/>
    </location>
</feature>
<dbReference type="Gene3D" id="3.40.50.300">
    <property type="entry name" value="P-loop containing nucleotide triphosphate hydrolases"/>
    <property type="match status" value="2"/>
</dbReference>
<feature type="compositionally biased region" description="Basic and acidic residues" evidence="6">
    <location>
        <begin position="544"/>
        <end position="555"/>
    </location>
</feature>
<evidence type="ECO:0000259" key="7">
    <source>
        <dbReference type="PROSITE" id="PS50893"/>
    </source>
</evidence>
<dbReference type="Proteomes" id="UP000219329">
    <property type="component" value="Unassembled WGS sequence"/>
</dbReference>
<dbReference type="PANTHER" id="PTHR19211">
    <property type="entry name" value="ATP-BINDING TRANSPORT PROTEIN-RELATED"/>
    <property type="match status" value="1"/>
</dbReference>
<evidence type="ECO:0000313" key="9">
    <source>
        <dbReference type="Proteomes" id="UP000219329"/>
    </source>
</evidence>
<sequence>MISLDNVSLMRGNQMLLQDVSLVLHKGQRTGVIGRNGCGKTSLFRALAGEIPLEQGDINLPNDLRWSTMAQETPGVDRSALDFVIDAHKDYRALESQLKEAEERGDDNALAKIHGEIEIINGYDIKSRGERLLSGLGFEVDKFGNSVKTFSGGWRVRLNLAAALMCPSDLLMLDEPTNHLDLEATVWLEQWLLRYQGTILLISHDRTFLDSIIDNVVSFDNEGLDSYLGNYSSYEKQRAEKMAQQKAMYAKQQRRKDDIEDFVRRFRAKASKAKQAQSRLKELQRMQAIAPAHVDSPFGFVFPSLNYLPTFLMQIEKLSIGFDEPLVEDMNLGIRCDSRIGLLGFNGSGKSTFLKVLAGELEKIQGELIKAKKLRIGYYAQHQVDALDIHLTPMQILFKACDGKGDRTPVTDQEIRNFLGGFDFHGSRVDETITNFSGGEKARLALAKVAWLKPNLLLMDEPTNHLDIEMCHALEMALQDYSGAMIIVSHDRHLLSNTVDEFYSIHDGVFAEFSGSIHDYESWLKKTGQLDGVNKASSSNDYNSRTEKPKLDKKEQRQLAAAKRKKLAPIKHKEEKLEKAIEKIHMDLENIKQDLANEGLYQEGNKNKLTEVLQREGLLKSELEEKELEWFSVQQELETS</sequence>
<evidence type="ECO:0000313" key="8">
    <source>
        <dbReference type="EMBL" id="PDH34616.1"/>
    </source>
</evidence>
<dbReference type="PROSITE" id="PS00211">
    <property type="entry name" value="ABC_TRANSPORTER_1"/>
    <property type="match status" value="2"/>
</dbReference>
<dbReference type="PANTHER" id="PTHR19211:SF14">
    <property type="entry name" value="ATP-BINDING CASSETTE SUB-FAMILY F MEMBER 1"/>
    <property type="match status" value="1"/>
</dbReference>
<keyword evidence="2" id="KW-0547">Nucleotide-binding</keyword>
<dbReference type="FunFam" id="3.40.50.300:FF:002053">
    <property type="entry name" value="ABC transporter ATP-binding protein"/>
    <property type="match status" value="1"/>
</dbReference>
<dbReference type="AlphaFoldDB" id="A0A2A5WER0"/>
<dbReference type="PROSITE" id="PS50893">
    <property type="entry name" value="ABC_TRANSPORTER_2"/>
    <property type="match status" value="2"/>
</dbReference>
<evidence type="ECO:0000256" key="1">
    <source>
        <dbReference type="ARBA" id="ARBA00022737"/>
    </source>
</evidence>
<dbReference type="Pfam" id="PF00005">
    <property type="entry name" value="ABC_tran"/>
    <property type="match status" value="2"/>
</dbReference>
<evidence type="ECO:0000256" key="4">
    <source>
        <dbReference type="ARBA" id="ARBA00061571"/>
    </source>
</evidence>
<comment type="caution">
    <text evidence="8">The sequence shown here is derived from an EMBL/GenBank/DDBJ whole genome shotgun (WGS) entry which is preliminary data.</text>
</comment>
<comment type="similarity">
    <text evidence="4">Belongs to the ABC transporter superfamily. ABCF family. YheS subfamily.</text>
</comment>
<dbReference type="SUPFAM" id="SSF52540">
    <property type="entry name" value="P-loop containing nucleoside triphosphate hydrolases"/>
    <property type="match status" value="2"/>
</dbReference>
<dbReference type="InterPro" id="IPR050611">
    <property type="entry name" value="ABCF"/>
</dbReference>
<dbReference type="GO" id="GO:0005524">
    <property type="term" value="F:ATP binding"/>
    <property type="evidence" value="ECO:0007669"/>
    <property type="project" value="UniProtKB-KW"/>
</dbReference>
<protein>
    <recommendedName>
        <fullName evidence="5">Probable ATP-binding protein YheS</fullName>
    </recommendedName>
</protein>
<feature type="region of interest" description="Disordered" evidence="6">
    <location>
        <begin position="534"/>
        <end position="555"/>
    </location>
</feature>
<dbReference type="InterPro" id="IPR027417">
    <property type="entry name" value="P-loop_NTPase"/>
</dbReference>
<dbReference type="InterPro" id="IPR003439">
    <property type="entry name" value="ABC_transporter-like_ATP-bd"/>
</dbReference>
<dbReference type="EMBL" id="NTJZ01000003">
    <property type="protein sequence ID" value="PDH34616.1"/>
    <property type="molecule type" value="Genomic_DNA"/>
</dbReference>
<dbReference type="GO" id="GO:0016887">
    <property type="term" value="F:ATP hydrolysis activity"/>
    <property type="evidence" value="ECO:0007669"/>
    <property type="project" value="InterPro"/>
</dbReference>
<proteinExistence type="inferred from homology"/>
<accession>A0A2A5WER0</accession>
<dbReference type="InterPro" id="IPR017871">
    <property type="entry name" value="ABC_transporter-like_CS"/>
</dbReference>
<keyword evidence="3 8" id="KW-0067">ATP-binding</keyword>
<name>A0A2A5WER0_9GAMM</name>
<dbReference type="CDD" id="cd03221">
    <property type="entry name" value="ABCF_EF-3"/>
    <property type="match status" value="2"/>
</dbReference>
<dbReference type="InterPro" id="IPR032781">
    <property type="entry name" value="ABC_tran_Xtn"/>
</dbReference>
<feature type="domain" description="ABC transporter" evidence="7">
    <location>
        <begin position="2"/>
        <end position="246"/>
    </location>
</feature>
<evidence type="ECO:0000256" key="5">
    <source>
        <dbReference type="ARBA" id="ARBA00069073"/>
    </source>
</evidence>
<gene>
    <name evidence="8" type="ORF">CNF02_04465</name>
</gene>
<evidence type="ECO:0000256" key="6">
    <source>
        <dbReference type="SAM" id="MobiDB-lite"/>
    </source>
</evidence>
<keyword evidence="1" id="KW-0677">Repeat</keyword>
<reference evidence="8 9" key="1">
    <citation type="submission" date="2017-08" db="EMBL/GenBank/DDBJ databases">
        <title>Fine stratification of microbial communities through a metagenomic profile of the photic zone.</title>
        <authorList>
            <person name="Haro-Moreno J.M."/>
            <person name="Lopez-Perez M."/>
            <person name="De La Torre J."/>
            <person name="Picazo A."/>
            <person name="Camacho A."/>
            <person name="Rodriguez-Valera F."/>
        </authorList>
    </citation>
    <scope>NUCLEOTIDE SEQUENCE [LARGE SCALE GENOMIC DNA]</scope>
    <source>
        <strain evidence="8">MED-G28</strain>
    </source>
</reference>